<feature type="domain" description="CCHC-type" evidence="4">
    <location>
        <begin position="73"/>
        <end position="87"/>
    </location>
</feature>
<feature type="region of interest" description="Disordered" evidence="2">
    <location>
        <begin position="86"/>
        <end position="116"/>
    </location>
</feature>
<evidence type="ECO:0000256" key="3">
    <source>
        <dbReference type="SAM" id="Phobius"/>
    </source>
</evidence>
<evidence type="ECO:0000256" key="1">
    <source>
        <dbReference type="PROSITE-ProRule" id="PRU00047"/>
    </source>
</evidence>
<proteinExistence type="predicted"/>
<dbReference type="GO" id="GO:0003676">
    <property type="term" value="F:nucleic acid binding"/>
    <property type="evidence" value="ECO:0007669"/>
    <property type="project" value="InterPro"/>
</dbReference>
<feature type="transmembrane region" description="Helical" evidence="3">
    <location>
        <begin position="27"/>
        <end position="45"/>
    </location>
</feature>
<dbReference type="EMBL" id="BKCJ010338126">
    <property type="protein sequence ID" value="GEZ89186.1"/>
    <property type="molecule type" value="Genomic_DNA"/>
</dbReference>
<keyword evidence="3" id="KW-1133">Transmembrane helix</keyword>
<accession>A0A699IVF7</accession>
<dbReference type="InterPro" id="IPR036875">
    <property type="entry name" value="Znf_CCHC_sf"/>
</dbReference>
<evidence type="ECO:0000259" key="4">
    <source>
        <dbReference type="PROSITE" id="PS50158"/>
    </source>
</evidence>
<keyword evidence="1" id="KW-0479">Metal-binding</keyword>
<dbReference type="PROSITE" id="PS50158">
    <property type="entry name" value="ZF_CCHC"/>
    <property type="match status" value="1"/>
</dbReference>
<dbReference type="GO" id="GO:0008270">
    <property type="term" value="F:zinc ion binding"/>
    <property type="evidence" value="ECO:0007669"/>
    <property type="project" value="UniProtKB-KW"/>
</dbReference>
<keyword evidence="3" id="KW-0472">Membrane</keyword>
<dbReference type="SUPFAM" id="SSF57756">
    <property type="entry name" value="Retrovirus zinc finger-like domains"/>
    <property type="match status" value="1"/>
</dbReference>
<keyword evidence="1" id="KW-0862">Zinc</keyword>
<evidence type="ECO:0000313" key="5">
    <source>
        <dbReference type="EMBL" id="GEZ89186.1"/>
    </source>
</evidence>
<keyword evidence="3" id="KW-0812">Transmembrane</keyword>
<keyword evidence="1" id="KW-0863">Zinc-finger</keyword>
<evidence type="ECO:0000256" key="2">
    <source>
        <dbReference type="SAM" id="MobiDB-lite"/>
    </source>
</evidence>
<gene>
    <name evidence="5" type="ORF">Tci_561159</name>
</gene>
<dbReference type="Gene3D" id="4.10.60.10">
    <property type="entry name" value="Zinc finger, CCHC-type"/>
    <property type="match status" value="1"/>
</dbReference>
<feature type="compositionally biased region" description="Basic and acidic residues" evidence="2">
    <location>
        <begin position="95"/>
        <end position="116"/>
    </location>
</feature>
<reference evidence="5" key="1">
    <citation type="journal article" date="2019" name="Sci. Rep.">
        <title>Draft genome of Tanacetum cinerariifolium, the natural source of mosquito coil.</title>
        <authorList>
            <person name="Yamashiro T."/>
            <person name="Shiraishi A."/>
            <person name="Satake H."/>
            <person name="Nakayama K."/>
        </authorList>
    </citation>
    <scope>NUCLEOTIDE SEQUENCE</scope>
</reference>
<dbReference type="SMART" id="SM00343">
    <property type="entry name" value="ZnF_C2HC"/>
    <property type="match status" value="1"/>
</dbReference>
<feature type="non-terminal residue" evidence="5">
    <location>
        <position position="1"/>
    </location>
</feature>
<sequence length="230" mass="26258">ESRRSALLDHPQTHKMWLLSLEKAPTALMNLMLLIVFLLLQAIVLKHKLDNKDLEQIDQDDLEEMDLKWQVECFNCHRRGHFARDCRTTRNSGNKSRDAENAGYRGRDNGKRPVKEEDEKALVVKDGLGTYDWSYQVEEEATDFALMAFTSNSSSSSSSNSKIVPAILKDLIGKVHGLQVPFLELSRFEIPLGELEDMRFSQVLLRSLRMIKVSPSIGMWTTFSSQMILA</sequence>
<organism evidence="5">
    <name type="scientific">Tanacetum cinerariifolium</name>
    <name type="common">Dalmatian daisy</name>
    <name type="synonym">Chrysanthemum cinerariifolium</name>
    <dbReference type="NCBI Taxonomy" id="118510"/>
    <lineage>
        <taxon>Eukaryota</taxon>
        <taxon>Viridiplantae</taxon>
        <taxon>Streptophyta</taxon>
        <taxon>Embryophyta</taxon>
        <taxon>Tracheophyta</taxon>
        <taxon>Spermatophyta</taxon>
        <taxon>Magnoliopsida</taxon>
        <taxon>eudicotyledons</taxon>
        <taxon>Gunneridae</taxon>
        <taxon>Pentapetalae</taxon>
        <taxon>asterids</taxon>
        <taxon>campanulids</taxon>
        <taxon>Asterales</taxon>
        <taxon>Asteraceae</taxon>
        <taxon>Asteroideae</taxon>
        <taxon>Anthemideae</taxon>
        <taxon>Anthemidinae</taxon>
        <taxon>Tanacetum</taxon>
    </lineage>
</organism>
<protein>
    <recommendedName>
        <fullName evidence="4">CCHC-type domain-containing protein</fullName>
    </recommendedName>
</protein>
<dbReference type="InterPro" id="IPR001878">
    <property type="entry name" value="Znf_CCHC"/>
</dbReference>
<comment type="caution">
    <text evidence="5">The sequence shown here is derived from an EMBL/GenBank/DDBJ whole genome shotgun (WGS) entry which is preliminary data.</text>
</comment>
<name>A0A699IVF7_TANCI</name>
<dbReference type="AlphaFoldDB" id="A0A699IVF7"/>
<dbReference type="Pfam" id="PF00098">
    <property type="entry name" value="zf-CCHC"/>
    <property type="match status" value="1"/>
</dbReference>